<sequence length="765" mass="84620">MSSVKCVIVGAAPMTKEINALLFNVFPSAQIGQAYGTTETPAVLATVPFEQQRGPVGSAGRLLPGVEARVVKFDGTFARHGEPGELEVRCPNMALGYLDNEEATLETFRDGWIRTGDEVILTKDREVYIVDRIKEFIKVNGYQVAPAELEGCLLDHLDVVESCVIGVPHEYSGEVPLAFVALSSDANKRIRQNPSASRAIKQSILQHVTRNKVRYKHLTDVRFVPSIPKTASGKILRRQFREQSKIVRSRTSALANGLKHRYCIGEDDVVLIFSRNHIDYPIVIWAVHRIGGIISGANPDYTAQELRYQLEISKAVLIITHPDTLNIAVSAAEANNGGVLLDRIVLLGARTQSNPTNSSYVTLHELVALGLSKPLTYFESKINGKTKLAFLSFSSGTTGKPKAVAIPHFSVITNVIQMAVHNRVSEEYTSWENRRYRPGDIAMCVLPLYHIYGLVLNLHFILFCGMSVVIVPKYNFIGMLDSIIRHRVTHLMLVPPQAVLLCKHPVVKQYKAKLQVVRMIMVAAAPLSREVNQQLFQLFPDAHIGQSYGMTETCTVTSSWPVTRKRGTSGSGGQLLPGVVAKVVKSDGSLANYDEPGELVTWSPSNALRYQNDAQASKDTFIDGWVRTGDEAKVDKNAELWILDRMKEIMKVRGFQVAPAELEGCILDHPDVSDACVVGIPDEYSGEVPLAFVVLTEEARSKVLERGPQIKDSIIKHVASSKVNYKHLKGGVEFVSAIPKNPSGKLLRRVLRQHARSLRKREAKM</sequence>
<dbReference type="AlphaFoldDB" id="A0A284RFQ4"/>
<dbReference type="InterPro" id="IPR020845">
    <property type="entry name" value="AMP-binding_CS"/>
</dbReference>
<evidence type="ECO:0000259" key="2">
    <source>
        <dbReference type="Pfam" id="PF00501"/>
    </source>
</evidence>
<dbReference type="InterPro" id="IPR045851">
    <property type="entry name" value="AMP-bd_C_sf"/>
</dbReference>
<dbReference type="SUPFAM" id="SSF56801">
    <property type="entry name" value="Acetyl-CoA synthetase-like"/>
    <property type="match status" value="2"/>
</dbReference>
<feature type="domain" description="AMP-dependent synthetase/ligase" evidence="2">
    <location>
        <begin position="2"/>
        <end position="98"/>
    </location>
</feature>
<accession>A0A284RFQ4</accession>
<feature type="domain" description="AMP-binding enzyme C-terminal" evidence="3">
    <location>
        <begin position="661"/>
        <end position="745"/>
    </location>
</feature>
<evidence type="ECO:0000313" key="5">
    <source>
        <dbReference type="Proteomes" id="UP000219338"/>
    </source>
</evidence>
<dbReference type="InterPro" id="IPR025110">
    <property type="entry name" value="AMP-bd_C"/>
</dbReference>
<dbReference type="EMBL" id="FUEG01000008">
    <property type="protein sequence ID" value="SJL07582.1"/>
    <property type="molecule type" value="Genomic_DNA"/>
</dbReference>
<organism evidence="4 5">
    <name type="scientific">Armillaria ostoyae</name>
    <name type="common">Armillaria root rot fungus</name>
    <dbReference type="NCBI Taxonomy" id="47428"/>
    <lineage>
        <taxon>Eukaryota</taxon>
        <taxon>Fungi</taxon>
        <taxon>Dikarya</taxon>
        <taxon>Basidiomycota</taxon>
        <taxon>Agaricomycotina</taxon>
        <taxon>Agaricomycetes</taxon>
        <taxon>Agaricomycetidae</taxon>
        <taxon>Agaricales</taxon>
        <taxon>Marasmiineae</taxon>
        <taxon>Physalacriaceae</taxon>
        <taxon>Armillaria</taxon>
    </lineage>
</organism>
<dbReference type="OrthoDB" id="6509636at2759"/>
<dbReference type="PANTHER" id="PTHR24096:SF422">
    <property type="entry name" value="BCDNA.GH02901"/>
    <property type="match status" value="1"/>
</dbReference>
<protein>
    <recommendedName>
        <fullName evidence="6">Phenylacetyl-CoA ligase</fullName>
    </recommendedName>
</protein>
<dbReference type="Pfam" id="PF13193">
    <property type="entry name" value="AMP-binding_C"/>
    <property type="match status" value="2"/>
</dbReference>
<proteinExistence type="predicted"/>
<dbReference type="Gene3D" id="3.40.50.980">
    <property type="match status" value="2"/>
</dbReference>
<reference evidence="5" key="1">
    <citation type="journal article" date="2017" name="Nat. Ecol. Evol.">
        <title>Genome expansion and lineage-specific genetic innovations in the forest pathogenic fungi Armillaria.</title>
        <authorList>
            <person name="Sipos G."/>
            <person name="Prasanna A.N."/>
            <person name="Walter M.C."/>
            <person name="O'Connor E."/>
            <person name="Balint B."/>
            <person name="Krizsan K."/>
            <person name="Kiss B."/>
            <person name="Hess J."/>
            <person name="Varga T."/>
            <person name="Slot J."/>
            <person name="Riley R."/>
            <person name="Boka B."/>
            <person name="Rigling D."/>
            <person name="Barry K."/>
            <person name="Lee J."/>
            <person name="Mihaltcheva S."/>
            <person name="LaButti K."/>
            <person name="Lipzen A."/>
            <person name="Waldron R."/>
            <person name="Moloney N.M."/>
            <person name="Sperisen C."/>
            <person name="Kredics L."/>
            <person name="Vagvoelgyi C."/>
            <person name="Patrignani A."/>
            <person name="Fitzpatrick D."/>
            <person name="Nagy I."/>
            <person name="Doyle S."/>
            <person name="Anderson J.B."/>
            <person name="Grigoriev I.V."/>
            <person name="Gueldener U."/>
            <person name="Muensterkoetter M."/>
            <person name="Nagy L.G."/>
        </authorList>
    </citation>
    <scope>NUCLEOTIDE SEQUENCE [LARGE SCALE GENOMIC DNA]</scope>
    <source>
        <strain evidence="5">C18/9</strain>
    </source>
</reference>
<feature type="domain" description="AMP-dependent synthetase/ligase" evidence="2">
    <location>
        <begin position="248"/>
        <end position="610"/>
    </location>
</feature>
<dbReference type="PROSITE" id="PS00455">
    <property type="entry name" value="AMP_BINDING"/>
    <property type="match status" value="1"/>
</dbReference>
<evidence type="ECO:0000256" key="1">
    <source>
        <dbReference type="SAM" id="Phobius"/>
    </source>
</evidence>
<keyword evidence="1" id="KW-0812">Transmembrane</keyword>
<feature type="domain" description="AMP-binding enzyme C-terminal" evidence="3">
    <location>
        <begin position="148"/>
        <end position="234"/>
    </location>
</feature>
<dbReference type="Pfam" id="PF00501">
    <property type="entry name" value="AMP-binding"/>
    <property type="match status" value="2"/>
</dbReference>
<name>A0A284RFQ4_ARMOS</name>
<dbReference type="Gene3D" id="2.30.38.10">
    <property type="entry name" value="Luciferase, Domain 3"/>
    <property type="match status" value="1"/>
</dbReference>
<dbReference type="OMA" id="ESCGFAT"/>
<dbReference type="GO" id="GO:0016405">
    <property type="term" value="F:CoA-ligase activity"/>
    <property type="evidence" value="ECO:0007669"/>
    <property type="project" value="TreeGrafter"/>
</dbReference>
<dbReference type="Gene3D" id="3.40.50.12780">
    <property type="entry name" value="N-terminal domain of ligase-like"/>
    <property type="match status" value="1"/>
</dbReference>
<dbReference type="Gene3D" id="3.30.300.30">
    <property type="match status" value="2"/>
</dbReference>
<dbReference type="InterPro" id="IPR000873">
    <property type="entry name" value="AMP-dep_synth/lig_dom"/>
</dbReference>
<dbReference type="Proteomes" id="UP000219338">
    <property type="component" value="Unassembled WGS sequence"/>
</dbReference>
<feature type="transmembrane region" description="Helical" evidence="1">
    <location>
        <begin position="449"/>
        <end position="471"/>
    </location>
</feature>
<dbReference type="STRING" id="47428.A0A284RFQ4"/>
<evidence type="ECO:0008006" key="6">
    <source>
        <dbReference type="Google" id="ProtNLM"/>
    </source>
</evidence>
<keyword evidence="1" id="KW-0472">Membrane</keyword>
<evidence type="ECO:0000313" key="4">
    <source>
        <dbReference type="EMBL" id="SJL07582.1"/>
    </source>
</evidence>
<dbReference type="PANTHER" id="PTHR24096">
    <property type="entry name" value="LONG-CHAIN-FATTY-ACID--COA LIGASE"/>
    <property type="match status" value="1"/>
</dbReference>
<keyword evidence="1" id="KW-1133">Transmembrane helix</keyword>
<evidence type="ECO:0000259" key="3">
    <source>
        <dbReference type="Pfam" id="PF13193"/>
    </source>
</evidence>
<gene>
    <name evidence="4" type="ORF">ARMOST_10932</name>
</gene>
<keyword evidence="5" id="KW-1185">Reference proteome</keyword>
<dbReference type="InterPro" id="IPR042099">
    <property type="entry name" value="ANL_N_sf"/>
</dbReference>